<evidence type="ECO:0000313" key="3">
    <source>
        <dbReference type="Proteomes" id="UP001390339"/>
    </source>
</evidence>
<feature type="region of interest" description="Disordered" evidence="1">
    <location>
        <begin position="270"/>
        <end position="291"/>
    </location>
</feature>
<accession>A0ABR2IWB7</accession>
<gene>
    <name evidence="2" type="ORF">PGQ11_007706</name>
</gene>
<dbReference type="SUPFAM" id="SSF52743">
    <property type="entry name" value="Subtilisin-like"/>
    <property type="match status" value="1"/>
</dbReference>
<sequence>MATRTQPELRAAATDAWSAQHGGAGWQDAAYRQEHLCDKGVYPPTSLFTGDGASKQCGEASVQLVHWLPREQNRGAAHIQDGVQCLNYRGAHSPVHHLLLETPGEEGRWPLGQPVLAQGHNAQRPLVYSNQQISCVQLREAYAPGTNGPSNGLTARKRRDWVVEGNEPVNGSVSAKVEMKARVARDWFGGDCDKPIADAIILSKNPDRPDEINAIRAEFTAPDLDFTAYFWIKGMGCKMWITLNDESLVPQIRRVDFYEYESRARIAGNGDKLKEKPPYLPPEANQKRMHREPEPVPWNRVKRNPDSEPNSKWHLGQILTPPNVIFQKDGPFTYNYDNSLGKGQTIFILDDGLVDILAEFGGAVEEILLKKYGNDITNENEHGTLMAAFAGGRTLGVARNARMIVVQTPFELRKQWPVERFLESLINVANRCIGTKDSTVVNMSGLQYGSANEGSLGGHGVAPQGDRVQVRDRLRHGGGQR</sequence>
<dbReference type="Proteomes" id="UP001390339">
    <property type="component" value="Unassembled WGS sequence"/>
</dbReference>
<reference evidence="2 3" key="1">
    <citation type="journal article" date="2024" name="IMA Fungus">
        <title>Apiospora arundinis, a panoply of carbohydrate-active enzymes and secondary metabolites.</title>
        <authorList>
            <person name="Sorensen T."/>
            <person name="Petersen C."/>
            <person name="Muurmann A.T."/>
            <person name="Christiansen J.V."/>
            <person name="Brundto M.L."/>
            <person name="Overgaard C.K."/>
            <person name="Boysen A.T."/>
            <person name="Wollenberg R.D."/>
            <person name="Larsen T.O."/>
            <person name="Sorensen J.L."/>
            <person name="Nielsen K.L."/>
            <person name="Sondergaard T.E."/>
        </authorList>
    </citation>
    <scope>NUCLEOTIDE SEQUENCE [LARGE SCALE GENOMIC DNA]</scope>
    <source>
        <strain evidence="2 3">AAU 773</strain>
    </source>
</reference>
<dbReference type="EMBL" id="JAPCWZ010000004">
    <property type="protein sequence ID" value="KAK8869128.1"/>
    <property type="molecule type" value="Genomic_DNA"/>
</dbReference>
<keyword evidence="3" id="KW-1185">Reference proteome</keyword>
<dbReference type="InterPro" id="IPR036852">
    <property type="entry name" value="Peptidase_S8/S53_dom_sf"/>
</dbReference>
<protein>
    <submittedName>
        <fullName evidence="2">Metal ion transporter C17A12.14 like protein</fullName>
    </submittedName>
</protein>
<name>A0ABR2IWB7_9PEZI</name>
<organism evidence="2 3">
    <name type="scientific">Apiospora arundinis</name>
    <dbReference type="NCBI Taxonomy" id="335852"/>
    <lineage>
        <taxon>Eukaryota</taxon>
        <taxon>Fungi</taxon>
        <taxon>Dikarya</taxon>
        <taxon>Ascomycota</taxon>
        <taxon>Pezizomycotina</taxon>
        <taxon>Sordariomycetes</taxon>
        <taxon>Xylariomycetidae</taxon>
        <taxon>Amphisphaeriales</taxon>
        <taxon>Apiosporaceae</taxon>
        <taxon>Apiospora</taxon>
    </lineage>
</organism>
<comment type="caution">
    <text evidence="2">The sequence shown here is derived from an EMBL/GenBank/DDBJ whole genome shotgun (WGS) entry which is preliminary data.</text>
</comment>
<evidence type="ECO:0000313" key="2">
    <source>
        <dbReference type="EMBL" id="KAK8869128.1"/>
    </source>
</evidence>
<evidence type="ECO:0000256" key="1">
    <source>
        <dbReference type="SAM" id="MobiDB-lite"/>
    </source>
</evidence>
<proteinExistence type="predicted"/>
<dbReference type="Gene3D" id="3.40.50.200">
    <property type="entry name" value="Peptidase S8/S53 domain"/>
    <property type="match status" value="1"/>
</dbReference>